<protein>
    <submittedName>
        <fullName evidence="1">Uncharacterized protein</fullName>
    </submittedName>
</protein>
<dbReference type="Proteomes" id="UP000596661">
    <property type="component" value="Unassembled WGS sequence"/>
</dbReference>
<dbReference type="Gramene" id="novel_model_7286_5bd9a17a.2.5bd9b13d">
    <property type="protein sequence ID" value="cds.novel_model_7286_5bd9a17a.2.5bd9b13d"/>
    <property type="gene ID" value="novel_gene_3843_5bd9a17a"/>
</dbReference>
<gene>
    <name evidence="1" type="primary">LOC115698612</name>
</gene>
<dbReference type="EnsemblPlants" id="novel_model_7286_5bd9a17a.2.5bd9b13d">
    <property type="protein sequence ID" value="cds.novel_model_7286_5bd9a17a.2.5bd9b13d"/>
    <property type="gene ID" value="novel_gene_3843_5bd9a17a"/>
</dbReference>
<reference evidence="1" key="1">
    <citation type="submission" date="2021-03" db="UniProtKB">
        <authorList>
            <consortium name="EnsemblPlants"/>
        </authorList>
    </citation>
    <scope>IDENTIFICATION</scope>
</reference>
<accession>A0A803RB41</accession>
<organism evidence="1 2">
    <name type="scientific">Cannabis sativa</name>
    <name type="common">Hemp</name>
    <name type="synonym">Marijuana</name>
    <dbReference type="NCBI Taxonomy" id="3483"/>
    <lineage>
        <taxon>Eukaryota</taxon>
        <taxon>Viridiplantae</taxon>
        <taxon>Streptophyta</taxon>
        <taxon>Embryophyta</taxon>
        <taxon>Tracheophyta</taxon>
        <taxon>Spermatophyta</taxon>
        <taxon>Magnoliopsida</taxon>
        <taxon>eudicotyledons</taxon>
        <taxon>Gunneridae</taxon>
        <taxon>Pentapetalae</taxon>
        <taxon>rosids</taxon>
        <taxon>fabids</taxon>
        <taxon>Rosales</taxon>
        <taxon>Cannabaceae</taxon>
        <taxon>Cannabis</taxon>
    </lineage>
</organism>
<keyword evidence="2" id="KW-1185">Reference proteome</keyword>
<dbReference type="EMBL" id="UZAU01000818">
    <property type="status" value="NOT_ANNOTATED_CDS"/>
    <property type="molecule type" value="Genomic_DNA"/>
</dbReference>
<sequence>MMDLRLDHHHFPEHHLSISNPFCWSSNPNEKQLAKATRSCGPIGSPTTVSLRCCTWKMEEMERGKMVRRRSEVGFFNFKNWRN</sequence>
<name>A0A803RB41_CANSA</name>
<proteinExistence type="predicted"/>
<evidence type="ECO:0000313" key="1">
    <source>
        <dbReference type="EnsemblPlants" id="cds.novel_model_7286_5bd9a17a.2.5bd9b13d"/>
    </source>
</evidence>
<dbReference type="AlphaFoldDB" id="A0A803RB41"/>
<evidence type="ECO:0000313" key="2">
    <source>
        <dbReference type="Proteomes" id="UP000596661"/>
    </source>
</evidence>